<evidence type="ECO:0000256" key="1">
    <source>
        <dbReference type="SAM" id="MobiDB-lite"/>
    </source>
</evidence>
<name>A0A2Z6MZS9_TRISU</name>
<evidence type="ECO:0000313" key="2">
    <source>
        <dbReference type="EMBL" id="GAU22377.1"/>
    </source>
</evidence>
<dbReference type="Proteomes" id="UP000242715">
    <property type="component" value="Unassembled WGS sequence"/>
</dbReference>
<accession>A0A2Z6MZS9</accession>
<keyword evidence="3" id="KW-1185">Reference proteome</keyword>
<protein>
    <submittedName>
        <fullName evidence="2">Uncharacterized protein</fullName>
    </submittedName>
</protein>
<sequence length="202" mass="22704">MVGVRAFLQHHSIDEQNASSLIHDEFPNWLKAYKAPSTVRKAQPVQAAPPVKAATPVQVPPSQVEPPAHTPPPIQTTAPEAFRFVPTPRFTLPHQFQQGPPQFTTHEMEIDRHHQEDVEGDNEEDVEGDNEEDEEEDNHDNDAGGKVVIRPVGTGFAPSDVAAAAIRRVLEKKFPKNITCYSDIKTREEKATWVKRFRVKHN</sequence>
<dbReference type="OrthoDB" id="1408464at2759"/>
<feature type="region of interest" description="Disordered" evidence="1">
    <location>
        <begin position="114"/>
        <end position="145"/>
    </location>
</feature>
<dbReference type="AlphaFoldDB" id="A0A2Z6MZS9"/>
<feature type="compositionally biased region" description="Acidic residues" evidence="1">
    <location>
        <begin position="118"/>
        <end position="139"/>
    </location>
</feature>
<feature type="region of interest" description="Disordered" evidence="1">
    <location>
        <begin position="41"/>
        <end position="77"/>
    </location>
</feature>
<organism evidence="2 3">
    <name type="scientific">Trifolium subterraneum</name>
    <name type="common">Subterranean clover</name>
    <dbReference type="NCBI Taxonomy" id="3900"/>
    <lineage>
        <taxon>Eukaryota</taxon>
        <taxon>Viridiplantae</taxon>
        <taxon>Streptophyta</taxon>
        <taxon>Embryophyta</taxon>
        <taxon>Tracheophyta</taxon>
        <taxon>Spermatophyta</taxon>
        <taxon>Magnoliopsida</taxon>
        <taxon>eudicotyledons</taxon>
        <taxon>Gunneridae</taxon>
        <taxon>Pentapetalae</taxon>
        <taxon>rosids</taxon>
        <taxon>fabids</taxon>
        <taxon>Fabales</taxon>
        <taxon>Fabaceae</taxon>
        <taxon>Papilionoideae</taxon>
        <taxon>50 kb inversion clade</taxon>
        <taxon>NPAAA clade</taxon>
        <taxon>Hologalegina</taxon>
        <taxon>IRL clade</taxon>
        <taxon>Trifolieae</taxon>
        <taxon>Trifolium</taxon>
    </lineage>
</organism>
<feature type="compositionally biased region" description="Low complexity" evidence="1">
    <location>
        <begin position="41"/>
        <end position="67"/>
    </location>
</feature>
<dbReference type="EMBL" id="DF973245">
    <property type="protein sequence ID" value="GAU22377.1"/>
    <property type="molecule type" value="Genomic_DNA"/>
</dbReference>
<reference evidence="3" key="1">
    <citation type="journal article" date="2017" name="Front. Plant Sci.">
        <title>Climate Clever Clovers: New Paradigm to Reduce the Environmental Footprint of Ruminants by Breeding Low Methanogenic Forages Utilizing Haplotype Variation.</title>
        <authorList>
            <person name="Kaur P."/>
            <person name="Appels R."/>
            <person name="Bayer P.E."/>
            <person name="Keeble-Gagnere G."/>
            <person name="Wang J."/>
            <person name="Hirakawa H."/>
            <person name="Shirasawa K."/>
            <person name="Vercoe P."/>
            <person name="Stefanova K."/>
            <person name="Durmic Z."/>
            <person name="Nichols P."/>
            <person name="Revell C."/>
            <person name="Isobe S.N."/>
            <person name="Edwards D."/>
            <person name="Erskine W."/>
        </authorList>
    </citation>
    <scope>NUCLEOTIDE SEQUENCE [LARGE SCALE GENOMIC DNA]</scope>
    <source>
        <strain evidence="3">cv. Daliak</strain>
    </source>
</reference>
<evidence type="ECO:0000313" key="3">
    <source>
        <dbReference type="Proteomes" id="UP000242715"/>
    </source>
</evidence>
<gene>
    <name evidence="2" type="ORF">TSUD_107060</name>
</gene>
<proteinExistence type="predicted"/>